<accession>A0A834U7S5</accession>
<dbReference type="AlphaFoldDB" id="A0A834U7S5"/>
<evidence type="ECO:0000313" key="2">
    <source>
        <dbReference type="Proteomes" id="UP000600918"/>
    </source>
</evidence>
<protein>
    <submittedName>
        <fullName evidence="1">Uncharacterized protein</fullName>
    </submittedName>
</protein>
<sequence length="85" mass="9221">MLEAPPGSREDLVEAARTPCTPTGPYLISSLIRDRRSHTIKGHNLRDGPLPSVEALASVLGSRPLLGHGRSVSHRNLGFRSIDTR</sequence>
<dbReference type="Proteomes" id="UP000600918">
    <property type="component" value="Unassembled WGS sequence"/>
</dbReference>
<reference evidence="1" key="1">
    <citation type="journal article" date="2020" name="G3 (Bethesda)">
        <title>High-Quality Assemblies for Three Invasive Social Wasps from the &lt;i&gt;Vespula&lt;/i&gt; Genus.</title>
        <authorList>
            <person name="Harrop T.W.R."/>
            <person name="Guhlin J."/>
            <person name="McLaughlin G.M."/>
            <person name="Permina E."/>
            <person name="Stockwell P."/>
            <person name="Gilligan J."/>
            <person name="Le Lec M.F."/>
            <person name="Gruber M.A.M."/>
            <person name="Quinn O."/>
            <person name="Lovegrove M."/>
            <person name="Duncan E.J."/>
            <person name="Remnant E.J."/>
            <person name="Van Eeckhoven J."/>
            <person name="Graham B."/>
            <person name="Knapp R.A."/>
            <person name="Langford K.W."/>
            <person name="Kronenberg Z."/>
            <person name="Press M.O."/>
            <person name="Eacker S.M."/>
            <person name="Wilson-Rankin E.E."/>
            <person name="Purcell J."/>
            <person name="Lester P.J."/>
            <person name="Dearden P.K."/>
        </authorList>
    </citation>
    <scope>NUCLEOTIDE SEQUENCE</scope>
    <source>
        <strain evidence="1">Volc-1</strain>
    </source>
</reference>
<proteinExistence type="predicted"/>
<organism evidence="1 2">
    <name type="scientific">Vespula pensylvanica</name>
    <name type="common">Western yellow jacket</name>
    <name type="synonym">Wasp</name>
    <dbReference type="NCBI Taxonomy" id="30213"/>
    <lineage>
        <taxon>Eukaryota</taxon>
        <taxon>Metazoa</taxon>
        <taxon>Ecdysozoa</taxon>
        <taxon>Arthropoda</taxon>
        <taxon>Hexapoda</taxon>
        <taxon>Insecta</taxon>
        <taxon>Pterygota</taxon>
        <taxon>Neoptera</taxon>
        <taxon>Endopterygota</taxon>
        <taxon>Hymenoptera</taxon>
        <taxon>Apocrita</taxon>
        <taxon>Aculeata</taxon>
        <taxon>Vespoidea</taxon>
        <taxon>Vespidae</taxon>
        <taxon>Vespinae</taxon>
        <taxon>Vespula</taxon>
    </lineage>
</organism>
<name>A0A834U7S5_VESPE</name>
<evidence type="ECO:0000313" key="1">
    <source>
        <dbReference type="EMBL" id="KAF7420202.1"/>
    </source>
</evidence>
<comment type="caution">
    <text evidence="1">The sequence shown here is derived from an EMBL/GenBank/DDBJ whole genome shotgun (WGS) entry which is preliminary data.</text>
</comment>
<dbReference type="EMBL" id="JACSDY010000009">
    <property type="protein sequence ID" value="KAF7420202.1"/>
    <property type="molecule type" value="Genomic_DNA"/>
</dbReference>
<gene>
    <name evidence="1" type="ORF">H0235_010499</name>
</gene>
<keyword evidence="2" id="KW-1185">Reference proteome</keyword>